<reference evidence="1" key="1">
    <citation type="submission" date="2018-02" db="EMBL/GenBank/DDBJ databases">
        <title>Rhizophora mucronata_Transcriptome.</title>
        <authorList>
            <person name="Meera S.P."/>
            <person name="Sreeshan A."/>
            <person name="Augustine A."/>
        </authorList>
    </citation>
    <scope>NUCLEOTIDE SEQUENCE</scope>
    <source>
        <tissue evidence="1">Leaf</tissue>
    </source>
</reference>
<dbReference type="AlphaFoldDB" id="A0A2P2QX48"/>
<accession>A0A2P2QX48</accession>
<dbReference type="EMBL" id="GGEC01090997">
    <property type="protein sequence ID" value="MBX71481.1"/>
    <property type="molecule type" value="Transcribed_RNA"/>
</dbReference>
<evidence type="ECO:0000313" key="1">
    <source>
        <dbReference type="EMBL" id="MBX71481.1"/>
    </source>
</evidence>
<name>A0A2P2QX48_RHIMU</name>
<protein>
    <submittedName>
        <fullName evidence="1">Uncharacterized protein</fullName>
    </submittedName>
</protein>
<proteinExistence type="predicted"/>
<organism evidence="1">
    <name type="scientific">Rhizophora mucronata</name>
    <name type="common">Asiatic mangrove</name>
    <dbReference type="NCBI Taxonomy" id="61149"/>
    <lineage>
        <taxon>Eukaryota</taxon>
        <taxon>Viridiplantae</taxon>
        <taxon>Streptophyta</taxon>
        <taxon>Embryophyta</taxon>
        <taxon>Tracheophyta</taxon>
        <taxon>Spermatophyta</taxon>
        <taxon>Magnoliopsida</taxon>
        <taxon>eudicotyledons</taxon>
        <taxon>Gunneridae</taxon>
        <taxon>Pentapetalae</taxon>
        <taxon>rosids</taxon>
        <taxon>fabids</taxon>
        <taxon>Malpighiales</taxon>
        <taxon>Rhizophoraceae</taxon>
        <taxon>Rhizophora</taxon>
    </lineage>
</organism>
<sequence>MISINNEIDWHRAIIMVRNIARKIAPKN</sequence>